<proteinExistence type="predicted"/>
<dbReference type="Proteomes" id="UP000614601">
    <property type="component" value="Unassembled WGS sequence"/>
</dbReference>
<evidence type="ECO:0000313" key="1">
    <source>
        <dbReference type="EMBL" id="CAD5205729.1"/>
    </source>
</evidence>
<organism evidence="1 2">
    <name type="scientific">Bursaphelenchus okinawaensis</name>
    <dbReference type="NCBI Taxonomy" id="465554"/>
    <lineage>
        <taxon>Eukaryota</taxon>
        <taxon>Metazoa</taxon>
        <taxon>Ecdysozoa</taxon>
        <taxon>Nematoda</taxon>
        <taxon>Chromadorea</taxon>
        <taxon>Rhabditida</taxon>
        <taxon>Tylenchina</taxon>
        <taxon>Tylenchomorpha</taxon>
        <taxon>Aphelenchoidea</taxon>
        <taxon>Aphelenchoididae</taxon>
        <taxon>Bursaphelenchus</taxon>
    </lineage>
</organism>
<evidence type="ECO:0000313" key="2">
    <source>
        <dbReference type="Proteomes" id="UP000614601"/>
    </source>
</evidence>
<reference evidence="1" key="1">
    <citation type="submission" date="2020-09" db="EMBL/GenBank/DDBJ databases">
        <authorList>
            <person name="Kikuchi T."/>
        </authorList>
    </citation>
    <scope>NUCLEOTIDE SEQUENCE</scope>
    <source>
        <strain evidence="1">SH1</strain>
    </source>
</reference>
<gene>
    <name evidence="1" type="ORF">BOKJ2_LOCUS413</name>
</gene>
<protein>
    <submittedName>
        <fullName evidence="1">Uncharacterized protein</fullName>
    </submittedName>
</protein>
<dbReference type="Gene3D" id="3.90.70.80">
    <property type="match status" value="1"/>
</dbReference>
<accession>A0A811JRF5</accession>
<dbReference type="AlphaFoldDB" id="A0A811JRF5"/>
<keyword evidence="2" id="KW-1185">Reference proteome</keyword>
<dbReference type="EMBL" id="CAJFDH010000001">
    <property type="protein sequence ID" value="CAD5205729.1"/>
    <property type="molecule type" value="Genomic_DNA"/>
</dbReference>
<sequence>MYVVWDPVNEEYMQAMCARRGLVFYKALRHKAGQEQYEVYINAESNGKKLSQHLDYIKVSTKWGSKAEITAFCAAFNVSVYIYTIRPLGGVGDGIWRSACNEADRNGNLYLVYTFSSEHQAHYEYVTFYNNNRANL</sequence>
<comment type="caution">
    <text evidence="1">The sequence shown here is derived from an EMBL/GenBank/DDBJ whole genome shotgun (WGS) entry which is preliminary data.</text>
</comment>
<dbReference type="Proteomes" id="UP000783686">
    <property type="component" value="Unassembled WGS sequence"/>
</dbReference>
<dbReference type="EMBL" id="CAJFCW020000001">
    <property type="protein sequence ID" value="CAG9078917.1"/>
    <property type="molecule type" value="Genomic_DNA"/>
</dbReference>
<name>A0A811JRF5_9BILA</name>